<accession>A0A448IG40</accession>
<keyword evidence="8 10" id="KW-0472">Membrane</keyword>
<feature type="transmembrane region" description="Helical" evidence="10">
    <location>
        <begin position="345"/>
        <end position="369"/>
    </location>
</feature>
<feature type="transmembrane region" description="Helical" evidence="10">
    <location>
        <begin position="305"/>
        <end position="325"/>
    </location>
</feature>
<evidence type="ECO:0000256" key="1">
    <source>
        <dbReference type="ARBA" id="ARBA00004651"/>
    </source>
</evidence>
<proteinExistence type="inferred from homology"/>
<dbReference type="RefSeq" id="WP_048633270.1">
    <property type="nucleotide sequence ID" value="NZ_CVQQ01000010.1"/>
</dbReference>
<dbReference type="InterPro" id="IPR004705">
    <property type="entry name" value="Cation/H_exchanger_CPA1_bac"/>
</dbReference>
<comment type="subcellular location">
    <subcellularLocation>
        <location evidence="1 10">Cell membrane</location>
        <topology evidence="1 10">Multi-pass membrane protein</topology>
    </subcellularLocation>
</comment>
<dbReference type="EMBL" id="LR134356">
    <property type="protein sequence ID" value="VEG51410.1"/>
    <property type="molecule type" value="Genomic_DNA"/>
</dbReference>
<feature type="transmembrane region" description="Helical" evidence="10">
    <location>
        <begin position="182"/>
        <end position="204"/>
    </location>
</feature>
<dbReference type="InterPro" id="IPR006153">
    <property type="entry name" value="Cation/H_exchanger_TM"/>
</dbReference>
<gene>
    <name evidence="12" type="primary">nhaK_1</name>
    <name evidence="12" type="ORF">NCTC10437_00518</name>
</gene>
<sequence length="528" mass="55473">MSASLLAILVVSVVLAAIARRYDLSSPLFLVVAGLAVGLIPGVREIVGLDLDPELVLYVLLPPLLWSAGLESSSVSLRANKRSIGLLAVGLPLATTAVVGFVAYRTVPELTLTAAFVLGAIVAPPDAVSAGAIGRRLGLPRRTMTLLSGESLLNDATALTAYKVALAAAIGAAATWQEGLTTFALAAAGGVVVGFLLGTVIVFIRSRLDDALAESAIGLVAPFLVYLTAEQIHGSGVLAVVVAALITGQRYARAGYATRLQDTAVWKAVQLVLESFAFLLIGLQLPAVIDEMEGIPASVFLTSSVAVLAAVIAVRVAWVYPFAYLPRLLSARIRAAEPAPAPAQVFIVAWAGMRGVVSLAAAFGVPLTTLTGAQFPGRPHIIFLTFVVVVGTLLLHGLTLPWLIRRLGGQGDQKRADAMATAAAKDKAARAAADRLDELLGDGSTDVDEHAADVLRAWNARRRAYAWQSVDDDGSESPMSVFRNLRLEMLAAERAAFIAERDSGTIDDEVLRGMLHGLDLEEATLNRD</sequence>
<dbReference type="Gene3D" id="6.10.140.1330">
    <property type="match status" value="1"/>
</dbReference>
<dbReference type="GO" id="GO:0098719">
    <property type="term" value="P:sodium ion import across plasma membrane"/>
    <property type="evidence" value="ECO:0007669"/>
    <property type="project" value="TreeGrafter"/>
</dbReference>
<evidence type="ECO:0000256" key="8">
    <source>
        <dbReference type="ARBA" id="ARBA00023136"/>
    </source>
</evidence>
<feature type="transmembrane region" description="Helical" evidence="10">
    <location>
        <begin position="110"/>
        <end position="132"/>
    </location>
</feature>
<feature type="transmembrane region" description="Helical" evidence="10">
    <location>
        <begin position="381"/>
        <end position="404"/>
    </location>
</feature>
<dbReference type="GO" id="GO:0005886">
    <property type="term" value="C:plasma membrane"/>
    <property type="evidence" value="ECO:0007669"/>
    <property type="project" value="UniProtKB-SubCell"/>
</dbReference>
<feature type="transmembrane region" description="Helical" evidence="10">
    <location>
        <begin position="264"/>
        <end position="285"/>
    </location>
</feature>
<organism evidence="12 13">
    <name type="scientific">Mycolicibacterium aurum</name>
    <name type="common">Mycobacterium aurum</name>
    <dbReference type="NCBI Taxonomy" id="1791"/>
    <lineage>
        <taxon>Bacteria</taxon>
        <taxon>Bacillati</taxon>
        <taxon>Actinomycetota</taxon>
        <taxon>Actinomycetes</taxon>
        <taxon>Mycobacteriales</taxon>
        <taxon>Mycobacteriaceae</taxon>
        <taxon>Mycolicibacterium</taxon>
    </lineage>
</organism>
<keyword evidence="10" id="KW-0050">Antiport</keyword>
<feature type="transmembrane region" description="Helical" evidence="10">
    <location>
        <begin position="84"/>
        <end position="104"/>
    </location>
</feature>
<keyword evidence="6 10" id="KW-0915">Sodium</keyword>
<dbReference type="PANTHER" id="PTHR10110:SF86">
    <property type="entry name" value="SODIUM_HYDROGEN EXCHANGER 7"/>
    <property type="match status" value="1"/>
</dbReference>
<evidence type="ECO:0000256" key="6">
    <source>
        <dbReference type="ARBA" id="ARBA00023053"/>
    </source>
</evidence>
<protein>
    <submittedName>
        <fullName evidence="12">Na+ antiporter</fullName>
    </submittedName>
</protein>
<dbReference type="GO" id="GO:0015386">
    <property type="term" value="F:potassium:proton antiporter activity"/>
    <property type="evidence" value="ECO:0007669"/>
    <property type="project" value="TreeGrafter"/>
</dbReference>
<name>A0A448IG40_MYCAU</name>
<dbReference type="InterPro" id="IPR018422">
    <property type="entry name" value="Cation/H_exchanger_CPA1"/>
</dbReference>
<evidence type="ECO:0000256" key="2">
    <source>
        <dbReference type="ARBA" id="ARBA00022448"/>
    </source>
</evidence>
<reference evidence="12 13" key="1">
    <citation type="submission" date="2018-12" db="EMBL/GenBank/DDBJ databases">
        <authorList>
            <consortium name="Pathogen Informatics"/>
        </authorList>
    </citation>
    <scope>NUCLEOTIDE SEQUENCE [LARGE SCALE GENOMIC DNA]</scope>
    <source>
        <strain evidence="12 13">NCTC10437</strain>
    </source>
</reference>
<dbReference type="GO" id="GO:0051453">
    <property type="term" value="P:regulation of intracellular pH"/>
    <property type="evidence" value="ECO:0007669"/>
    <property type="project" value="TreeGrafter"/>
</dbReference>
<evidence type="ECO:0000256" key="9">
    <source>
        <dbReference type="ARBA" id="ARBA00023201"/>
    </source>
</evidence>
<comment type="caution">
    <text evidence="10">Lacks conserved residue(s) required for the propagation of feature annotation.</text>
</comment>
<evidence type="ECO:0000313" key="13">
    <source>
        <dbReference type="Proteomes" id="UP000279306"/>
    </source>
</evidence>
<evidence type="ECO:0000256" key="3">
    <source>
        <dbReference type="ARBA" id="ARBA00022475"/>
    </source>
</evidence>
<evidence type="ECO:0000256" key="5">
    <source>
        <dbReference type="ARBA" id="ARBA00022989"/>
    </source>
</evidence>
<dbReference type="PANTHER" id="PTHR10110">
    <property type="entry name" value="SODIUM/HYDROGEN EXCHANGER"/>
    <property type="match status" value="1"/>
</dbReference>
<comment type="function">
    <text evidence="10">Na(+)/H(+) antiporter that extrudes sodium in exchange for external protons.</text>
</comment>
<evidence type="ECO:0000256" key="10">
    <source>
        <dbReference type="RuleBase" id="RU366002"/>
    </source>
</evidence>
<dbReference type="STRING" id="1791.GCA_001049355_03385"/>
<evidence type="ECO:0000259" key="11">
    <source>
        <dbReference type="Pfam" id="PF00999"/>
    </source>
</evidence>
<keyword evidence="13" id="KW-1185">Reference proteome</keyword>
<dbReference type="AlphaFoldDB" id="A0A448IG40"/>
<evidence type="ECO:0000256" key="4">
    <source>
        <dbReference type="ARBA" id="ARBA00022692"/>
    </source>
</evidence>
<keyword evidence="3 10" id="KW-1003">Cell membrane</keyword>
<feature type="domain" description="Cation/H+ exchanger transmembrane" evidence="11">
    <location>
        <begin position="11"/>
        <end position="405"/>
    </location>
</feature>
<keyword evidence="7 10" id="KW-0406">Ion transport</keyword>
<dbReference type="OrthoDB" id="57886at2"/>
<keyword evidence="9 10" id="KW-0739">Sodium transport</keyword>
<evidence type="ECO:0000313" key="12">
    <source>
        <dbReference type="EMBL" id="VEG51410.1"/>
    </source>
</evidence>
<feature type="transmembrane region" description="Helical" evidence="10">
    <location>
        <begin position="235"/>
        <end position="252"/>
    </location>
</feature>
<feature type="transmembrane region" description="Helical" evidence="10">
    <location>
        <begin position="26"/>
        <end position="43"/>
    </location>
</feature>
<keyword evidence="5 10" id="KW-1133">Transmembrane helix</keyword>
<dbReference type="NCBIfam" id="TIGR00831">
    <property type="entry name" value="a_cpa1"/>
    <property type="match status" value="1"/>
</dbReference>
<keyword evidence="2 10" id="KW-0813">Transport</keyword>
<dbReference type="Pfam" id="PF00999">
    <property type="entry name" value="Na_H_Exchanger"/>
    <property type="match status" value="1"/>
</dbReference>
<dbReference type="Proteomes" id="UP000279306">
    <property type="component" value="Chromosome"/>
</dbReference>
<evidence type="ECO:0000256" key="7">
    <source>
        <dbReference type="ARBA" id="ARBA00023065"/>
    </source>
</evidence>
<dbReference type="GO" id="GO:0015385">
    <property type="term" value="F:sodium:proton antiporter activity"/>
    <property type="evidence" value="ECO:0007669"/>
    <property type="project" value="InterPro"/>
</dbReference>
<comment type="similarity">
    <text evidence="10">Belongs to the monovalent cation:proton antiporter 1 (CPA1) transporter (TC 2.A.36) family.</text>
</comment>
<dbReference type="KEGG" id="mauu:NCTC10437_00518"/>
<keyword evidence="4 10" id="KW-0812">Transmembrane</keyword>